<dbReference type="SUPFAM" id="SSF63380">
    <property type="entry name" value="Riboflavin synthase domain-like"/>
    <property type="match status" value="1"/>
</dbReference>
<dbReference type="PIRSF" id="PIRSF006816">
    <property type="entry name" value="Cyc3_hyd_g"/>
    <property type="match status" value="1"/>
</dbReference>
<feature type="domain" description="FAD-binding FR-type" evidence="3">
    <location>
        <begin position="16"/>
        <end position="114"/>
    </location>
</feature>
<dbReference type="SUPFAM" id="SSF52343">
    <property type="entry name" value="Ferredoxin reductase-like, C-terminal NADP-linked domain"/>
    <property type="match status" value="1"/>
</dbReference>
<dbReference type="InterPro" id="IPR017927">
    <property type="entry name" value="FAD-bd_FR_type"/>
</dbReference>
<dbReference type="InterPro" id="IPR050353">
    <property type="entry name" value="PyrK_electron_transfer"/>
</dbReference>
<dbReference type="InterPro" id="IPR039261">
    <property type="entry name" value="FNR_nucleotide-bd"/>
</dbReference>
<keyword evidence="2" id="KW-0479">Metal-binding</keyword>
<gene>
    <name evidence="4" type="primary">pyrK</name>
    <name evidence="4" type="ordered locus">MA_3786</name>
</gene>
<dbReference type="Gene3D" id="3.40.50.80">
    <property type="entry name" value="Nucleotide-binding domain of ferredoxin-NADP reductase (FNR) module"/>
    <property type="match status" value="1"/>
</dbReference>
<comment type="cofactor">
    <cofactor evidence="1">
        <name>FAD</name>
        <dbReference type="ChEBI" id="CHEBI:57692"/>
    </cofactor>
    <text evidence="1">Binds 1 FAD per subunit.</text>
</comment>
<sequence>MILSFVQKICFYSGKCDLMAYRILEKEEIAPSVHRMIIEARDVAKAAKAGQFIILRIDERGERVPLTIADFEKEKGTVTVIYQEMGKTTKQLAKLSAGDYLEDFVGPLGTPADIRKLGTVILVGGGVGVAPIYPQAKAYTSAGNRVISIIGARNKDLLILEDEMEKASSELYIATDDGSKGHHGFVTDIMKKILDSGEKVARVVIIGPPIMMKVGAGVASPYDVEILVSLNSIMVDGTGMCGGCRVTVGGETKFTCVDGPEFDARKVDFVQLMNRLAMYRGEETEAVEKYEAECRCGLH</sequence>
<feature type="binding site" evidence="2">
    <location>
        <position position="244"/>
    </location>
    <ligand>
        <name>[2Fe-2S] cluster</name>
        <dbReference type="ChEBI" id="CHEBI:190135"/>
    </ligand>
</feature>
<feature type="binding site" evidence="2">
    <location>
        <position position="241"/>
    </location>
    <ligand>
        <name>[2Fe-2S] cluster</name>
        <dbReference type="ChEBI" id="CHEBI:190135"/>
    </ligand>
</feature>
<dbReference type="PANTHER" id="PTHR43513:SF3">
    <property type="entry name" value="DIHYDROOROTATE DEHYDROGENASE B (NAD(+)), ELECTRON TRANSFER SUBUNIT-RELATED"/>
    <property type="match status" value="1"/>
</dbReference>
<keyword evidence="5" id="KW-1185">Reference proteome</keyword>
<dbReference type="Pfam" id="PF10418">
    <property type="entry name" value="DHODB_Fe-S_bind"/>
    <property type="match status" value="1"/>
</dbReference>
<dbReference type="InterPro" id="IPR012165">
    <property type="entry name" value="Cyt_c3_hydrogenase_gsu"/>
</dbReference>
<feature type="binding site" evidence="2">
    <location>
        <position position="256"/>
    </location>
    <ligand>
        <name>[2Fe-2S] cluster</name>
        <dbReference type="ChEBI" id="CHEBI:190135"/>
    </ligand>
</feature>
<keyword evidence="2" id="KW-0408">Iron</keyword>
<keyword evidence="1" id="KW-0285">Flavoprotein</keyword>
<dbReference type="InParanoid" id="Q8TJJ8"/>
<dbReference type="InterPro" id="IPR017938">
    <property type="entry name" value="Riboflavin_synthase-like_b-brl"/>
</dbReference>
<dbReference type="CDD" id="cd06219">
    <property type="entry name" value="DHOD_e_trans_like1"/>
    <property type="match status" value="1"/>
</dbReference>
<dbReference type="PROSITE" id="PS51384">
    <property type="entry name" value="FAD_FR"/>
    <property type="match status" value="1"/>
</dbReference>
<keyword evidence="2" id="KW-0001">2Fe-2S</keyword>
<evidence type="ECO:0000256" key="1">
    <source>
        <dbReference type="PIRSR" id="PIRSR006816-1"/>
    </source>
</evidence>
<dbReference type="HOGENOM" id="CLU_003827_1_0_2"/>
<dbReference type="GO" id="GO:0051537">
    <property type="term" value="F:2 iron, 2 sulfur cluster binding"/>
    <property type="evidence" value="ECO:0007669"/>
    <property type="project" value="UniProtKB-KW"/>
</dbReference>
<dbReference type="Proteomes" id="UP000002487">
    <property type="component" value="Chromosome"/>
</dbReference>
<evidence type="ECO:0000313" key="4">
    <source>
        <dbReference type="EMBL" id="AAM07137.1"/>
    </source>
</evidence>
<dbReference type="STRING" id="188937.MA_3786"/>
<dbReference type="KEGG" id="mac:MA_3786"/>
<evidence type="ECO:0000259" key="3">
    <source>
        <dbReference type="PROSITE" id="PS51384"/>
    </source>
</evidence>
<dbReference type="PhylomeDB" id="Q8TJJ8"/>
<dbReference type="EMBL" id="AE010299">
    <property type="protein sequence ID" value="AAM07137.1"/>
    <property type="molecule type" value="Genomic_DNA"/>
</dbReference>
<feature type="binding site" evidence="1">
    <location>
        <begin position="81"/>
        <end position="83"/>
    </location>
    <ligand>
        <name>FAD</name>
        <dbReference type="ChEBI" id="CHEBI:57692"/>
    </ligand>
</feature>
<dbReference type="GO" id="GO:0006221">
    <property type="term" value="P:pyrimidine nucleotide biosynthetic process"/>
    <property type="evidence" value="ECO:0007669"/>
    <property type="project" value="InterPro"/>
</dbReference>
<protein>
    <submittedName>
        <fullName evidence="4">Dihydroorotate dehydrogenase, electron transfer subunit</fullName>
    </submittedName>
</protein>
<dbReference type="EnsemblBacteria" id="AAM07137">
    <property type="protein sequence ID" value="AAM07137"/>
    <property type="gene ID" value="MA_3786"/>
</dbReference>
<dbReference type="GO" id="GO:0050660">
    <property type="term" value="F:flavin adenine dinucleotide binding"/>
    <property type="evidence" value="ECO:0007669"/>
    <property type="project" value="InterPro"/>
</dbReference>
<dbReference type="InterPro" id="IPR019480">
    <property type="entry name" value="Dihydroorotate_DH_Fe-S-bd"/>
</dbReference>
<dbReference type="GO" id="GO:0046872">
    <property type="term" value="F:metal ion binding"/>
    <property type="evidence" value="ECO:0007669"/>
    <property type="project" value="UniProtKB-KW"/>
</dbReference>
<reference evidence="4 5" key="1">
    <citation type="journal article" date="2002" name="Genome Res.">
        <title>The genome of Methanosarcina acetivorans reveals extensive metabolic and physiological diversity.</title>
        <authorList>
            <person name="Galagan J.E."/>
            <person name="Nusbaum C."/>
            <person name="Roy A."/>
            <person name="Endrizzi M.G."/>
            <person name="Macdonald P."/>
            <person name="FitzHugh W."/>
            <person name="Calvo S."/>
            <person name="Engels R."/>
            <person name="Smirnov S."/>
            <person name="Atnoor D."/>
            <person name="Brown A."/>
            <person name="Allen N."/>
            <person name="Naylor J."/>
            <person name="Stange-Thomann N."/>
            <person name="DeArellano K."/>
            <person name="Johnson R."/>
            <person name="Linton L."/>
            <person name="McEwan P."/>
            <person name="McKernan K."/>
            <person name="Talamas J."/>
            <person name="Tirrell A."/>
            <person name="Ye W."/>
            <person name="Zimmer A."/>
            <person name="Barber R.D."/>
            <person name="Cann I."/>
            <person name="Graham D.E."/>
            <person name="Grahame D.A."/>
            <person name="Guss A."/>
            <person name="Hedderich R."/>
            <person name="Ingram-Smith C."/>
            <person name="Kuettner C.H."/>
            <person name="Krzycki J.A."/>
            <person name="Leigh J.A."/>
            <person name="Li W."/>
            <person name="Liu J."/>
            <person name="Mukhopadhyay B."/>
            <person name="Reeve J.N."/>
            <person name="Smith K."/>
            <person name="Springer T.A."/>
            <person name="Umayam L.A."/>
            <person name="White O."/>
            <person name="White R.H."/>
            <person name="de Macario E.C."/>
            <person name="Ferry J.G."/>
            <person name="Jarrell K.F."/>
            <person name="Jing H."/>
            <person name="Macario A.J.L."/>
            <person name="Paulsen I."/>
            <person name="Pritchett M."/>
            <person name="Sowers K.R."/>
            <person name="Swanson R.V."/>
            <person name="Zinder S.H."/>
            <person name="Lander E."/>
            <person name="Metcalf W.W."/>
            <person name="Birren B."/>
        </authorList>
    </citation>
    <scope>NUCLEOTIDE SEQUENCE [LARGE SCALE GENOMIC DNA]</scope>
    <source>
        <strain evidence="5">ATCC 35395 / DSM 2834 / JCM 12185 / C2A</strain>
    </source>
</reference>
<dbReference type="InterPro" id="IPR001433">
    <property type="entry name" value="OxRdtase_FAD/NAD-bd"/>
</dbReference>
<evidence type="ECO:0000313" key="5">
    <source>
        <dbReference type="Proteomes" id="UP000002487"/>
    </source>
</evidence>
<keyword evidence="2" id="KW-0411">Iron-sulfur</keyword>
<dbReference type="GO" id="GO:0016491">
    <property type="term" value="F:oxidoreductase activity"/>
    <property type="evidence" value="ECO:0007669"/>
    <property type="project" value="InterPro"/>
</dbReference>
<proteinExistence type="predicted"/>
<dbReference type="AlphaFoldDB" id="Q8TJJ8"/>
<dbReference type="PANTHER" id="PTHR43513">
    <property type="entry name" value="DIHYDROOROTATE DEHYDROGENASE B (NAD(+)), ELECTRON TRANSFER SUBUNIT"/>
    <property type="match status" value="1"/>
</dbReference>
<keyword evidence="1" id="KW-0274">FAD</keyword>
<comment type="cofactor">
    <cofactor evidence="2">
        <name>[2Fe-2S] cluster</name>
        <dbReference type="ChEBI" id="CHEBI:190135"/>
    </cofactor>
    <text evidence="2">Binds 1 [2Fe-2S] cluster per subunit.</text>
</comment>
<name>Q8TJJ8_METAC</name>
<dbReference type="NCBIfam" id="NF004862">
    <property type="entry name" value="PRK06222.1"/>
    <property type="match status" value="1"/>
</dbReference>
<evidence type="ECO:0000256" key="2">
    <source>
        <dbReference type="PIRSR" id="PIRSR006816-2"/>
    </source>
</evidence>
<organism evidence="4 5">
    <name type="scientific">Methanosarcina acetivorans (strain ATCC 35395 / DSM 2834 / JCM 12185 / C2A)</name>
    <dbReference type="NCBI Taxonomy" id="188937"/>
    <lineage>
        <taxon>Archaea</taxon>
        <taxon>Methanobacteriati</taxon>
        <taxon>Methanobacteriota</taxon>
        <taxon>Stenosarchaea group</taxon>
        <taxon>Methanomicrobia</taxon>
        <taxon>Methanosarcinales</taxon>
        <taxon>Methanosarcinaceae</taxon>
        <taxon>Methanosarcina</taxon>
    </lineage>
</organism>
<accession>Q8TJJ8</accession>
<dbReference type="Gene3D" id="2.40.30.10">
    <property type="entry name" value="Translation factors"/>
    <property type="match status" value="1"/>
</dbReference>
<dbReference type="Pfam" id="PF00175">
    <property type="entry name" value="NAD_binding_1"/>
    <property type="match status" value="1"/>
</dbReference>